<evidence type="ECO:0000313" key="1">
    <source>
        <dbReference type="EMBL" id="MFC4640498.1"/>
    </source>
</evidence>
<accession>A0ABV9IDW6</accession>
<name>A0ABV9IDW6_9DEIO</name>
<reference evidence="2" key="1">
    <citation type="journal article" date="2019" name="Int. J. Syst. Evol. Microbiol.">
        <title>The Global Catalogue of Microorganisms (GCM) 10K type strain sequencing project: providing services to taxonomists for standard genome sequencing and annotation.</title>
        <authorList>
            <consortium name="The Broad Institute Genomics Platform"/>
            <consortium name="The Broad Institute Genome Sequencing Center for Infectious Disease"/>
            <person name="Wu L."/>
            <person name="Ma J."/>
        </authorList>
    </citation>
    <scope>NUCLEOTIDE SEQUENCE [LARGE SCALE GENOMIC DNA]</scope>
    <source>
        <strain evidence="2">CCUG 55995</strain>
    </source>
</reference>
<dbReference type="RefSeq" id="WP_380063478.1">
    <property type="nucleotide sequence ID" value="NZ_JBHSEI010000017.1"/>
</dbReference>
<organism evidence="1 2">
    <name type="scientific">Deinococcus hohokamensis</name>
    <dbReference type="NCBI Taxonomy" id="309883"/>
    <lineage>
        <taxon>Bacteria</taxon>
        <taxon>Thermotogati</taxon>
        <taxon>Deinococcota</taxon>
        <taxon>Deinococci</taxon>
        <taxon>Deinococcales</taxon>
        <taxon>Deinococcaceae</taxon>
        <taxon>Deinococcus</taxon>
    </lineage>
</organism>
<evidence type="ECO:0000313" key="2">
    <source>
        <dbReference type="Proteomes" id="UP001595952"/>
    </source>
</evidence>
<protein>
    <recommendedName>
        <fullName evidence="3">Cytochrome c domain-containing protein</fullName>
    </recommendedName>
</protein>
<dbReference type="Proteomes" id="UP001595952">
    <property type="component" value="Unassembled WGS sequence"/>
</dbReference>
<proteinExistence type="predicted"/>
<keyword evidence="2" id="KW-1185">Reference proteome</keyword>
<dbReference type="EMBL" id="JBHSEI010000017">
    <property type="protein sequence ID" value="MFC4640498.1"/>
    <property type="molecule type" value="Genomic_DNA"/>
</dbReference>
<comment type="caution">
    <text evidence="1">The sequence shown here is derived from an EMBL/GenBank/DDBJ whole genome shotgun (WGS) entry which is preliminary data.</text>
</comment>
<evidence type="ECO:0008006" key="3">
    <source>
        <dbReference type="Google" id="ProtNLM"/>
    </source>
</evidence>
<gene>
    <name evidence="1" type="ORF">ACFO0D_19390</name>
</gene>
<sequence length="160" mass="16928">MARVNAGVLGAVLGGLVLLSAPATLALPTYRKQAAVLMHYDKDDPLWALDRRVVPCTFCHVKETGGAPWNPFGEAIRATFRADAQAGRHRKFPEVLHALLASDGDADSDGYSDVLEVFARTLPGDPASRPGVPAAQVRAAFEKAGGIGQYAPPKTKAPAR</sequence>